<evidence type="ECO:0000256" key="5">
    <source>
        <dbReference type="ARBA" id="ARBA00022833"/>
    </source>
</evidence>
<feature type="binding site" evidence="8">
    <location>
        <position position="55"/>
    </location>
    <ligand>
        <name>Zn(2+)</name>
        <dbReference type="ChEBI" id="CHEBI:29105"/>
    </ligand>
</feature>
<dbReference type="PROSITE" id="PS00028">
    <property type="entry name" value="ZINC_FINGER_C2H2_1"/>
    <property type="match status" value="8"/>
</dbReference>
<sequence length="574" mass="66283">MEVVGICRCCLAQGLNKDLYSSYIWLDKKENYAEMLQQCFSITLTSNGNKPAGICDNCVKTLRTSITFKQQVLHANEEFNKLIGTVQKDGTKMVEIKVEPGAVSGDDSDDYYLADAVTLKTATPPKVKSEKEPVKKKAEPKRTKQKAVKKSPEEEKAWKNEKIKSLVSRLATSIKSCDVPDIKPIKKTEVKPKKTRLKLTIPSADSKINLLWTGQPHHEKLKHKENLQTILKFSNATPFTNKTLLGYSCGYCDLSYPDPADLRHHTETAHQKERLNFKANFDMSEYNVKVDVTDLTCSLCEEKMDSLGVFKEHLVKKHNKTIYNDIKDHILQFKLKKGEVYDCAMCPSTYETFKMLKQHMNKHYSNYTCSICDTSFATKRSLNAHRTTHQDGNFKCDHCEKVFPSRTKKHYHEKMKHLGARNISNCPYCNVPFRSYYQRNQHLVKVHNNEAQYKCNVCNKAYILKSLLMYHIKKSHLMERNCQCTECGYRFFSKKALKAHMVKHTGERIYSCEVCQKAYARKYTLREHMRIHNNDRRFKCEVCNMTFVQKCSLKSHLLSNHGISVAASEIIQKT</sequence>
<feature type="domain" description="C2H2-type" evidence="10">
    <location>
        <begin position="510"/>
        <end position="537"/>
    </location>
</feature>
<dbReference type="PROSITE" id="PS51915">
    <property type="entry name" value="ZAD"/>
    <property type="match status" value="1"/>
</dbReference>
<reference evidence="12" key="1">
    <citation type="submission" date="2017-09" db="EMBL/GenBank/DDBJ databases">
        <title>Contemporary evolution of a Lepidopteran species, Heliothis virescens, in response to modern agricultural practices.</title>
        <authorList>
            <person name="Fritz M.L."/>
            <person name="Deyonke A.M."/>
            <person name="Papanicolaou A."/>
            <person name="Micinski S."/>
            <person name="Westbrook J."/>
            <person name="Gould F."/>
        </authorList>
    </citation>
    <scope>NUCLEOTIDE SEQUENCE [LARGE SCALE GENOMIC DNA]</scope>
    <source>
        <strain evidence="12">HvINT-</strain>
        <tissue evidence="12">Whole body</tissue>
    </source>
</reference>
<dbReference type="SUPFAM" id="SSF57667">
    <property type="entry name" value="beta-beta-alpha zinc fingers"/>
    <property type="match status" value="4"/>
</dbReference>
<dbReference type="EMBL" id="NWSH01000101">
    <property type="protein sequence ID" value="PCG79549.1"/>
    <property type="molecule type" value="Genomic_DNA"/>
</dbReference>
<dbReference type="PROSITE" id="PS50157">
    <property type="entry name" value="ZINC_FINGER_C2H2_2"/>
    <property type="match status" value="7"/>
</dbReference>
<evidence type="ECO:0000313" key="12">
    <source>
        <dbReference type="EMBL" id="PCG79549.1"/>
    </source>
</evidence>
<proteinExistence type="predicted"/>
<feature type="domain" description="ZAD" evidence="11">
    <location>
        <begin position="5"/>
        <end position="82"/>
    </location>
</feature>
<keyword evidence="2 8" id="KW-0479">Metal-binding</keyword>
<keyword evidence="5 8" id="KW-0862">Zinc</keyword>
<dbReference type="Gene3D" id="3.40.1800.20">
    <property type="match status" value="1"/>
</dbReference>
<feature type="domain" description="C2H2-type" evidence="10">
    <location>
        <begin position="247"/>
        <end position="275"/>
    </location>
</feature>
<evidence type="ECO:0000256" key="3">
    <source>
        <dbReference type="ARBA" id="ARBA00022737"/>
    </source>
</evidence>
<feature type="compositionally biased region" description="Basic and acidic residues" evidence="9">
    <location>
        <begin position="127"/>
        <end position="142"/>
    </location>
</feature>
<feature type="binding site" evidence="8">
    <location>
        <position position="10"/>
    </location>
    <ligand>
        <name>Zn(2+)</name>
        <dbReference type="ChEBI" id="CHEBI:29105"/>
    </ligand>
</feature>
<feature type="region of interest" description="Disordered" evidence="9">
    <location>
        <begin position="124"/>
        <end position="156"/>
    </location>
</feature>
<evidence type="ECO:0000256" key="8">
    <source>
        <dbReference type="PROSITE-ProRule" id="PRU01263"/>
    </source>
</evidence>
<evidence type="ECO:0000259" key="11">
    <source>
        <dbReference type="PROSITE" id="PS51915"/>
    </source>
</evidence>
<keyword evidence="6" id="KW-0539">Nucleus</keyword>
<dbReference type="FunFam" id="3.30.160.60:FF:000065">
    <property type="entry name" value="B-cell CLL/lymphoma 6, member B"/>
    <property type="match status" value="1"/>
</dbReference>
<keyword evidence="4 7" id="KW-0863">Zinc-finger</keyword>
<evidence type="ECO:0000256" key="4">
    <source>
        <dbReference type="ARBA" id="ARBA00022771"/>
    </source>
</evidence>
<dbReference type="InterPro" id="IPR012934">
    <property type="entry name" value="Znf_AD"/>
</dbReference>
<evidence type="ECO:0000256" key="7">
    <source>
        <dbReference type="PROSITE-ProRule" id="PRU00042"/>
    </source>
</evidence>
<keyword evidence="3" id="KW-0677">Repeat</keyword>
<feature type="binding site" evidence="8">
    <location>
        <position position="58"/>
    </location>
    <ligand>
        <name>Zn(2+)</name>
        <dbReference type="ChEBI" id="CHEBI:29105"/>
    </ligand>
</feature>
<dbReference type="InterPro" id="IPR013087">
    <property type="entry name" value="Znf_C2H2_type"/>
</dbReference>
<dbReference type="AlphaFoldDB" id="A0A2A4K655"/>
<dbReference type="PANTHER" id="PTHR24394">
    <property type="entry name" value="ZINC FINGER PROTEIN"/>
    <property type="match status" value="1"/>
</dbReference>
<feature type="domain" description="C2H2-type" evidence="10">
    <location>
        <begin position="367"/>
        <end position="389"/>
    </location>
</feature>
<dbReference type="Pfam" id="PF07776">
    <property type="entry name" value="zf-AD"/>
    <property type="match status" value="1"/>
</dbReference>
<dbReference type="STRING" id="7102.A0A2A4K655"/>
<dbReference type="SUPFAM" id="SSF57716">
    <property type="entry name" value="Glucocorticoid receptor-like (DNA-binding domain)"/>
    <property type="match status" value="1"/>
</dbReference>
<dbReference type="Gene3D" id="3.30.160.60">
    <property type="entry name" value="Classic Zinc Finger"/>
    <property type="match status" value="6"/>
</dbReference>
<dbReference type="Pfam" id="PF13894">
    <property type="entry name" value="zf-C2H2_4"/>
    <property type="match status" value="1"/>
</dbReference>
<feature type="domain" description="C2H2-type" evidence="10">
    <location>
        <begin position="394"/>
        <end position="422"/>
    </location>
</feature>
<accession>A0A2A4K655</accession>
<protein>
    <recommendedName>
        <fullName evidence="13">Protein krueppel</fullName>
    </recommendedName>
</protein>
<gene>
    <name evidence="12" type="ORF">B5V51_89</name>
</gene>
<evidence type="ECO:0000256" key="9">
    <source>
        <dbReference type="SAM" id="MobiDB-lite"/>
    </source>
</evidence>
<dbReference type="InterPro" id="IPR036236">
    <property type="entry name" value="Znf_C2H2_sf"/>
</dbReference>
<dbReference type="PANTHER" id="PTHR24394:SF29">
    <property type="entry name" value="MYONEURIN"/>
    <property type="match status" value="1"/>
</dbReference>
<evidence type="ECO:0000259" key="10">
    <source>
        <dbReference type="PROSITE" id="PS50157"/>
    </source>
</evidence>
<dbReference type="Pfam" id="PF00096">
    <property type="entry name" value="zf-C2H2"/>
    <property type="match status" value="5"/>
</dbReference>
<comment type="subcellular location">
    <subcellularLocation>
        <location evidence="1">Nucleus</location>
    </subcellularLocation>
</comment>
<feature type="domain" description="C2H2-type" evidence="10">
    <location>
        <begin position="453"/>
        <end position="481"/>
    </location>
</feature>
<dbReference type="GO" id="GO:0000981">
    <property type="term" value="F:DNA-binding transcription factor activity, RNA polymerase II-specific"/>
    <property type="evidence" value="ECO:0007669"/>
    <property type="project" value="TreeGrafter"/>
</dbReference>
<evidence type="ECO:0000256" key="6">
    <source>
        <dbReference type="ARBA" id="ARBA00023242"/>
    </source>
</evidence>
<evidence type="ECO:0000256" key="2">
    <source>
        <dbReference type="ARBA" id="ARBA00022723"/>
    </source>
</evidence>
<dbReference type="SMART" id="SM00355">
    <property type="entry name" value="ZnF_C2H2"/>
    <property type="match status" value="10"/>
</dbReference>
<evidence type="ECO:0008006" key="13">
    <source>
        <dbReference type="Google" id="ProtNLM"/>
    </source>
</evidence>
<evidence type="ECO:0000256" key="1">
    <source>
        <dbReference type="ARBA" id="ARBA00004123"/>
    </source>
</evidence>
<dbReference type="SMART" id="SM00868">
    <property type="entry name" value="zf-AD"/>
    <property type="match status" value="1"/>
</dbReference>
<feature type="domain" description="C2H2-type" evidence="10">
    <location>
        <begin position="538"/>
        <end position="561"/>
    </location>
</feature>
<dbReference type="GO" id="GO:0005634">
    <property type="term" value="C:nucleus"/>
    <property type="evidence" value="ECO:0007669"/>
    <property type="project" value="UniProtKB-SubCell"/>
</dbReference>
<feature type="binding site" evidence="8">
    <location>
        <position position="7"/>
    </location>
    <ligand>
        <name>Zn(2+)</name>
        <dbReference type="ChEBI" id="CHEBI:29105"/>
    </ligand>
</feature>
<organism evidence="12">
    <name type="scientific">Heliothis virescens</name>
    <name type="common">Tobacco budworm moth</name>
    <dbReference type="NCBI Taxonomy" id="7102"/>
    <lineage>
        <taxon>Eukaryota</taxon>
        <taxon>Metazoa</taxon>
        <taxon>Ecdysozoa</taxon>
        <taxon>Arthropoda</taxon>
        <taxon>Hexapoda</taxon>
        <taxon>Insecta</taxon>
        <taxon>Pterygota</taxon>
        <taxon>Neoptera</taxon>
        <taxon>Endopterygota</taxon>
        <taxon>Lepidoptera</taxon>
        <taxon>Glossata</taxon>
        <taxon>Ditrysia</taxon>
        <taxon>Noctuoidea</taxon>
        <taxon>Noctuidae</taxon>
        <taxon>Heliothinae</taxon>
        <taxon>Heliothis</taxon>
    </lineage>
</organism>
<feature type="domain" description="C2H2-type" evidence="10">
    <location>
        <begin position="482"/>
        <end position="509"/>
    </location>
</feature>
<dbReference type="GO" id="GO:0008270">
    <property type="term" value="F:zinc ion binding"/>
    <property type="evidence" value="ECO:0007669"/>
    <property type="project" value="UniProtKB-UniRule"/>
</dbReference>
<name>A0A2A4K655_HELVI</name>
<comment type="caution">
    <text evidence="12">The sequence shown here is derived from an EMBL/GenBank/DDBJ whole genome shotgun (WGS) entry which is preliminary data.</text>
</comment>